<protein>
    <submittedName>
        <fullName evidence="2">Uncharacterized protein</fullName>
    </submittedName>
</protein>
<reference evidence="2" key="1">
    <citation type="submission" date="2021-01" db="UniProtKB">
        <authorList>
            <consortium name="EnsemblMetazoa"/>
        </authorList>
    </citation>
    <scope>IDENTIFICATION</scope>
</reference>
<dbReference type="AlphaFoldDB" id="A0A7M7JXF0"/>
<accession>A0A7M7JXF0</accession>
<dbReference type="Proteomes" id="UP000594260">
    <property type="component" value="Unplaced"/>
</dbReference>
<proteinExistence type="predicted"/>
<sequence>MKAAIVLLGTLVGFASAGYLGYPAYGAYYGGYGYAAPYAYGAYVEPYYAAPIIKTSLVPSYTYTKTYHSPIVAAPIVKPAYYGGVYGAYGYASPLYGGHGYGLHYLKKK</sequence>
<keyword evidence="1" id="KW-0732">Signal</keyword>
<dbReference type="InParanoid" id="A0A7M7JXF0"/>
<evidence type="ECO:0000256" key="1">
    <source>
        <dbReference type="SAM" id="SignalP"/>
    </source>
</evidence>
<keyword evidence="3" id="KW-1185">Reference proteome</keyword>
<evidence type="ECO:0000313" key="2">
    <source>
        <dbReference type="EnsemblMetazoa" id="XP_022658512"/>
    </source>
</evidence>
<dbReference type="EnsemblMetazoa" id="XM_022802777">
    <property type="protein sequence ID" value="XP_022658512"/>
    <property type="gene ID" value="LOC111249214"/>
</dbReference>
<dbReference type="RefSeq" id="XP_022658512.1">
    <property type="nucleotide sequence ID" value="XM_022802777.1"/>
</dbReference>
<organism evidence="2 3">
    <name type="scientific">Varroa destructor</name>
    <name type="common">Honeybee mite</name>
    <dbReference type="NCBI Taxonomy" id="109461"/>
    <lineage>
        <taxon>Eukaryota</taxon>
        <taxon>Metazoa</taxon>
        <taxon>Ecdysozoa</taxon>
        <taxon>Arthropoda</taxon>
        <taxon>Chelicerata</taxon>
        <taxon>Arachnida</taxon>
        <taxon>Acari</taxon>
        <taxon>Parasitiformes</taxon>
        <taxon>Mesostigmata</taxon>
        <taxon>Gamasina</taxon>
        <taxon>Dermanyssoidea</taxon>
        <taxon>Varroidae</taxon>
        <taxon>Varroa</taxon>
    </lineage>
</organism>
<name>A0A7M7JXF0_VARDE</name>
<evidence type="ECO:0000313" key="3">
    <source>
        <dbReference type="Proteomes" id="UP000594260"/>
    </source>
</evidence>
<feature type="signal peptide" evidence="1">
    <location>
        <begin position="1"/>
        <end position="17"/>
    </location>
</feature>
<dbReference type="KEGG" id="vde:111249214"/>
<dbReference type="GeneID" id="111249214"/>
<feature type="chain" id="PRO_5029706188" evidence="1">
    <location>
        <begin position="18"/>
        <end position="109"/>
    </location>
</feature>